<protein>
    <submittedName>
        <fullName evidence="1">(northern house mosquito) hypothetical protein</fullName>
    </submittedName>
</protein>
<evidence type="ECO:0000313" key="1">
    <source>
        <dbReference type="EMBL" id="CAG6577344.1"/>
    </source>
</evidence>
<dbReference type="AlphaFoldDB" id="A0A8D8NTW4"/>
<name>A0A8D8NTW4_CULPI</name>
<reference evidence="1" key="1">
    <citation type="submission" date="2021-05" db="EMBL/GenBank/DDBJ databases">
        <authorList>
            <person name="Alioto T."/>
            <person name="Alioto T."/>
            <person name="Gomez Garrido J."/>
        </authorList>
    </citation>
    <scope>NUCLEOTIDE SEQUENCE</scope>
</reference>
<proteinExistence type="predicted"/>
<organism evidence="1">
    <name type="scientific">Culex pipiens</name>
    <name type="common">House mosquito</name>
    <dbReference type="NCBI Taxonomy" id="7175"/>
    <lineage>
        <taxon>Eukaryota</taxon>
        <taxon>Metazoa</taxon>
        <taxon>Ecdysozoa</taxon>
        <taxon>Arthropoda</taxon>
        <taxon>Hexapoda</taxon>
        <taxon>Insecta</taxon>
        <taxon>Pterygota</taxon>
        <taxon>Neoptera</taxon>
        <taxon>Endopterygota</taxon>
        <taxon>Diptera</taxon>
        <taxon>Nematocera</taxon>
        <taxon>Culicoidea</taxon>
        <taxon>Culicidae</taxon>
        <taxon>Culicinae</taxon>
        <taxon>Culicini</taxon>
        <taxon>Culex</taxon>
        <taxon>Culex</taxon>
    </lineage>
</organism>
<dbReference type="EMBL" id="HBUE01191963">
    <property type="protein sequence ID" value="CAG6525637.1"/>
    <property type="molecule type" value="Transcribed_RNA"/>
</dbReference>
<sequence length="110" mass="12246">MAASSSSLALDTARTVRMLTGIRCRKSIRINPALTFRPVDRSCILARRCDGRASPRSQELSSFSNFSSADNSKWAIRRALTAGYLFSAGGFATMSEMCRRTVWSTLEIMW</sequence>
<accession>A0A8D8NTW4</accession>
<dbReference type="EMBL" id="HBUE01297878">
    <property type="protein sequence ID" value="CAG6577344.1"/>
    <property type="molecule type" value="Transcribed_RNA"/>
</dbReference>